<comment type="cofactor">
    <cofactor evidence="3">
        <name>Zn(2+)</name>
        <dbReference type="ChEBI" id="CHEBI:29105"/>
    </cofactor>
    <text evidence="3">Binds 1 zinc ion.</text>
</comment>
<evidence type="ECO:0000256" key="1">
    <source>
        <dbReference type="ARBA" id="ARBA00022723"/>
    </source>
</evidence>
<dbReference type="GO" id="GO:0008270">
    <property type="term" value="F:zinc ion binding"/>
    <property type="evidence" value="ECO:0007669"/>
    <property type="project" value="UniProtKB-UniRule"/>
</dbReference>
<comment type="caution">
    <text evidence="5">The sequence shown here is derived from an EMBL/GenBank/DDBJ whole genome shotgun (WGS) entry which is preliminary data.</text>
</comment>
<sequence length="77" mass="8342">MCAPEPVEPPARPRIVRCPACGGPAVYGPENPYRPFCSARCRQIDLGAWASEQFRLPSREDAPAEAEPPESGKNSGF</sequence>
<dbReference type="InterPro" id="IPR005584">
    <property type="entry name" value="DNA_gyrase_inhibitor_YacG"/>
</dbReference>
<dbReference type="AlphaFoldDB" id="A0A3N4U1Q1"/>
<evidence type="ECO:0000313" key="6">
    <source>
        <dbReference type="Proteomes" id="UP000272193"/>
    </source>
</evidence>
<comment type="function">
    <text evidence="3">Inhibits all the catalytic activities of DNA gyrase by preventing its interaction with DNA. Acts by binding directly to the C-terminal domain of GyrB, which probably disrupts DNA binding by the gyrase.</text>
</comment>
<dbReference type="Pfam" id="PF03884">
    <property type="entry name" value="YacG"/>
    <property type="match status" value="1"/>
</dbReference>
<dbReference type="Gene3D" id="3.30.50.10">
    <property type="entry name" value="Erythroid Transcription Factor GATA-1, subunit A"/>
    <property type="match status" value="1"/>
</dbReference>
<dbReference type="OrthoDB" id="9809663at2"/>
<evidence type="ECO:0000256" key="2">
    <source>
        <dbReference type="ARBA" id="ARBA00022833"/>
    </source>
</evidence>
<dbReference type="HAMAP" id="MF_00649">
    <property type="entry name" value="DNA_gyrase_inhibitor_YacG"/>
    <property type="match status" value="1"/>
</dbReference>
<accession>A0A3N4U1Q1</accession>
<reference evidence="5 6" key="1">
    <citation type="submission" date="2018-11" db="EMBL/GenBank/DDBJ databases">
        <title>Genomic Encyclopedia of Type Strains, Phase IV (KMG-IV): sequencing the most valuable type-strain genomes for metagenomic binning, comparative biology and taxonomic classification.</title>
        <authorList>
            <person name="Goeker M."/>
        </authorList>
    </citation>
    <scope>NUCLEOTIDE SEQUENCE [LARGE SCALE GENOMIC DNA]</scope>
    <source>
        <strain evidence="5 6">DSM 101684</strain>
    </source>
</reference>
<evidence type="ECO:0000256" key="4">
    <source>
        <dbReference type="SAM" id="MobiDB-lite"/>
    </source>
</evidence>
<dbReference type="Proteomes" id="UP000272193">
    <property type="component" value="Unassembled WGS sequence"/>
</dbReference>
<name>A0A3N4U1Q1_9BURK</name>
<dbReference type="EMBL" id="RKQL01000006">
    <property type="protein sequence ID" value="RPE64452.1"/>
    <property type="molecule type" value="Genomic_DNA"/>
</dbReference>
<comment type="similarity">
    <text evidence="3">Belongs to the DNA gyrase inhibitor YacG family.</text>
</comment>
<feature type="binding site" evidence="3">
    <location>
        <position position="41"/>
    </location>
    <ligand>
        <name>Zn(2+)</name>
        <dbReference type="ChEBI" id="CHEBI:29105"/>
    </ligand>
</feature>
<dbReference type="GO" id="GO:0006355">
    <property type="term" value="P:regulation of DNA-templated transcription"/>
    <property type="evidence" value="ECO:0007669"/>
    <property type="project" value="InterPro"/>
</dbReference>
<dbReference type="PANTHER" id="PTHR36150">
    <property type="entry name" value="DNA GYRASE INHIBITOR YACG"/>
    <property type="match status" value="1"/>
</dbReference>
<feature type="binding site" evidence="3">
    <location>
        <position position="18"/>
    </location>
    <ligand>
        <name>Zn(2+)</name>
        <dbReference type="ChEBI" id="CHEBI:29105"/>
    </ligand>
</feature>
<comment type="subunit">
    <text evidence="3">Interacts with GyrB.</text>
</comment>
<proteinExistence type="inferred from homology"/>
<protein>
    <recommendedName>
        <fullName evidence="3">DNA gyrase inhibitor YacG</fullName>
    </recommendedName>
</protein>
<feature type="binding site" evidence="3">
    <location>
        <position position="21"/>
    </location>
    <ligand>
        <name>Zn(2+)</name>
        <dbReference type="ChEBI" id="CHEBI:29105"/>
    </ligand>
</feature>
<organism evidence="5 6">
    <name type="scientific">Tibeticola sediminis</name>
    <dbReference type="NCBI Taxonomy" id="1917811"/>
    <lineage>
        <taxon>Bacteria</taxon>
        <taxon>Pseudomonadati</taxon>
        <taxon>Pseudomonadota</taxon>
        <taxon>Betaproteobacteria</taxon>
        <taxon>Burkholderiales</taxon>
        <taxon>Comamonadaceae</taxon>
        <taxon>Tibeticola</taxon>
    </lineage>
</organism>
<dbReference type="PANTHER" id="PTHR36150:SF1">
    <property type="entry name" value="DNA GYRASE INHIBITOR YACG"/>
    <property type="match status" value="1"/>
</dbReference>
<evidence type="ECO:0000256" key="3">
    <source>
        <dbReference type="HAMAP-Rule" id="MF_00649"/>
    </source>
</evidence>
<feature type="binding site" evidence="3">
    <location>
        <position position="37"/>
    </location>
    <ligand>
        <name>Zn(2+)</name>
        <dbReference type="ChEBI" id="CHEBI:29105"/>
    </ligand>
</feature>
<dbReference type="InterPro" id="IPR013088">
    <property type="entry name" value="Znf_NHR/GATA"/>
</dbReference>
<dbReference type="SUPFAM" id="SSF57716">
    <property type="entry name" value="Glucocorticoid receptor-like (DNA-binding domain)"/>
    <property type="match status" value="1"/>
</dbReference>
<keyword evidence="2 3" id="KW-0862">Zinc</keyword>
<dbReference type="RefSeq" id="WP_124223811.1">
    <property type="nucleotide sequence ID" value="NZ_RKQL01000006.1"/>
</dbReference>
<keyword evidence="1 3" id="KW-0479">Metal-binding</keyword>
<dbReference type="GO" id="GO:0008657">
    <property type="term" value="F:DNA topoisomerase type II (double strand cut, ATP-hydrolyzing) inhibitor activity"/>
    <property type="evidence" value="ECO:0007669"/>
    <property type="project" value="UniProtKB-UniRule"/>
</dbReference>
<gene>
    <name evidence="3" type="primary">yacG</name>
    <name evidence="5" type="ORF">EDC62_2269</name>
</gene>
<feature type="region of interest" description="Disordered" evidence="4">
    <location>
        <begin position="54"/>
        <end position="77"/>
    </location>
</feature>
<keyword evidence="6" id="KW-1185">Reference proteome</keyword>
<evidence type="ECO:0000313" key="5">
    <source>
        <dbReference type="EMBL" id="RPE64452.1"/>
    </source>
</evidence>